<keyword evidence="3" id="KW-0812">Transmembrane</keyword>
<dbReference type="GO" id="GO:0030246">
    <property type="term" value="F:carbohydrate binding"/>
    <property type="evidence" value="ECO:0007669"/>
    <property type="project" value="UniProtKB-KW"/>
</dbReference>
<name>A0A0S2RSN5_NIPNI</name>
<dbReference type="PROSITE" id="PS50041">
    <property type="entry name" value="C_TYPE_LECTIN_2"/>
    <property type="match status" value="1"/>
</dbReference>
<dbReference type="PANTHER" id="PTHR45710:SF35">
    <property type="entry name" value="C-TYPE LECTIN DOMAIN FAMILY 2 MEMBER D"/>
    <property type="match status" value="1"/>
</dbReference>
<dbReference type="CDD" id="cd03593">
    <property type="entry name" value="CLECT_NK_receptors_like"/>
    <property type="match status" value="1"/>
</dbReference>
<comment type="subcellular location">
    <subcellularLocation>
        <location evidence="1">Cell membrane</location>
        <topology evidence="1">Single-pass type II membrane protein</topology>
    </subcellularLocation>
</comment>
<dbReference type="InterPro" id="IPR001304">
    <property type="entry name" value="C-type_lectin-like"/>
</dbReference>
<proteinExistence type="predicted"/>
<dbReference type="InterPro" id="IPR016187">
    <property type="entry name" value="CTDL_fold"/>
</dbReference>
<evidence type="ECO:0000256" key="2">
    <source>
        <dbReference type="ARBA" id="ARBA00022734"/>
    </source>
</evidence>
<reference evidence="5" key="1">
    <citation type="submission" date="2015-05" db="EMBL/GenBank/DDBJ databases">
        <title>An efficient and cost-effective strategy for assembling high-diversity genomic regions.</title>
        <authorList>
            <person name="Chang L."/>
            <person name="He S."/>
            <person name="Mao D."/>
        </authorList>
    </citation>
    <scope>NUCLEOTIDE SEQUENCE</scope>
</reference>
<evidence type="ECO:0000259" key="4">
    <source>
        <dbReference type="PROSITE" id="PS50041"/>
    </source>
</evidence>
<dbReference type="EMBL" id="KR995141">
    <property type="protein sequence ID" value="ALP32465.1"/>
    <property type="molecule type" value="Genomic_DNA"/>
</dbReference>
<accession>A0A0S2RSN5</accession>
<dbReference type="InterPro" id="IPR033992">
    <property type="entry name" value="NKR-like_CTLD"/>
</dbReference>
<evidence type="ECO:0000256" key="1">
    <source>
        <dbReference type="ARBA" id="ARBA00004401"/>
    </source>
</evidence>
<sequence length="206" mass="22615">MGGTQELRGALPAMGLLAVPLPRGLSPGFNLKCIKDKKVPIGVTVVVAALLLAIIALAAKKCPSCPSCPAPILPSCLENGIGYREKCFYFVEDEADWNRSQISCLSLGAHLATIDTQEELRFLLRYGSSLRYWVGLRREGSGPWKWFNGSLFNNPFDVRGKGQCAYISVDGISSDWCFQMKYSVCSHPQKRPSGIPKDSEIPLNFT</sequence>
<dbReference type="InterPro" id="IPR050828">
    <property type="entry name" value="C-type_lectin/matrix_domain"/>
</dbReference>
<dbReference type="GO" id="GO:0005886">
    <property type="term" value="C:plasma membrane"/>
    <property type="evidence" value="ECO:0007669"/>
    <property type="project" value="UniProtKB-SubCell"/>
</dbReference>
<keyword evidence="2" id="KW-0430">Lectin</keyword>
<dbReference type="SMART" id="SM00034">
    <property type="entry name" value="CLECT"/>
    <property type="match status" value="1"/>
</dbReference>
<keyword evidence="3" id="KW-1133">Transmembrane helix</keyword>
<protein>
    <submittedName>
        <fullName evidence="5">Blec3</fullName>
    </submittedName>
</protein>
<dbReference type="SUPFAM" id="SSF56436">
    <property type="entry name" value="C-type lectin-like"/>
    <property type="match status" value="1"/>
</dbReference>
<keyword evidence="3" id="KW-0472">Membrane</keyword>
<feature type="domain" description="C-type lectin" evidence="4">
    <location>
        <begin position="83"/>
        <end position="186"/>
    </location>
</feature>
<dbReference type="AlphaFoldDB" id="A0A0S2RSN5"/>
<dbReference type="Pfam" id="PF00059">
    <property type="entry name" value="Lectin_C"/>
    <property type="match status" value="1"/>
</dbReference>
<dbReference type="PANTHER" id="PTHR45710">
    <property type="entry name" value="C-TYPE LECTIN DOMAIN-CONTAINING PROTEIN 180"/>
    <property type="match status" value="1"/>
</dbReference>
<dbReference type="InterPro" id="IPR016186">
    <property type="entry name" value="C-type_lectin-like/link_sf"/>
</dbReference>
<feature type="transmembrane region" description="Helical" evidence="3">
    <location>
        <begin position="39"/>
        <end position="59"/>
    </location>
</feature>
<dbReference type="Gene3D" id="3.10.100.10">
    <property type="entry name" value="Mannose-Binding Protein A, subunit A"/>
    <property type="match status" value="1"/>
</dbReference>
<evidence type="ECO:0000313" key="5">
    <source>
        <dbReference type="EMBL" id="ALP32465.1"/>
    </source>
</evidence>
<evidence type="ECO:0000256" key="3">
    <source>
        <dbReference type="SAM" id="Phobius"/>
    </source>
</evidence>
<organism evidence="5">
    <name type="scientific">Nipponia nippon</name>
    <name type="common">Crested ibis</name>
    <name type="synonym">Ibis nippon</name>
    <dbReference type="NCBI Taxonomy" id="128390"/>
    <lineage>
        <taxon>Eukaryota</taxon>
        <taxon>Metazoa</taxon>
        <taxon>Chordata</taxon>
        <taxon>Craniata</taxon>
        <taxon>Vertebrata</taxon>
        <taxon>Euteleostomi</taxon>
        <taxon>Archelosauria</taxon>
        <taxon>Archosauria</taxon>
        <taxon>Dinosauria</taxon>
        <taxon>Saurischia</taxon>
        <taxon>Theropoda</taxon>
        <taxon>Coelurosauria</taxon>
        <taxon>Aves</taxon>
        <taxon>Neognathae</taxon>
        <taxon>Neoaves</taxon>
        <taxon>Aequornithes</taxon>
        <taxon>Pelecaniformes</taxon>
        <taxon>Threskiornithidae</taxon>
        <taxon>Nipponia</taxon>
    </lineage>
</organism>